<dbReference type="Pfam" id="PF01494">
    <property type="entry name" value="FAD_binding_3"/>
    <property type="match status" value="1"/>
</dbReference>
<gene>
    <name evidence="2" type="ORF">SOCE26_050490</name>
</gene>
<feature type="domain" description="FAD-binding" evidence="1">
    <location>
        <begin position="9"/>
        <end position="348"/>
    </location>
</feature>
<dbReference type="RefSeq" id="WP_104982257.1">
    <property type="nucleotide sequence ID" value="NZ_CP012673.1"/>
</dbReference>
<dbReference type="PANTHER" id="PTHR43747">
    <property type="entry name" value="FAD-BINDING PROTEIN"/>
    <property type="match status" value="1"/>
</dbReference>
<dbReference type="Proteomes" id="UP000238348">
    <property type="component" value="Chromosome"/>
</dbReference>
<name>A0A2L0EWG5_SORCE</name>
<dbReference type="Gene3D" id="3.50.50.60">
    <property type="entry name" value="FAD/NAD(P)-binding domain"/>
    <property type="match status" value="1"/>
</dbReference>
<sequence length="478" mass="51653">MQPALGHAIVVGGSMAGLVVARTLKEHFARVTVVERDHYPSEPTPRRGVPQSRHIHIVLTRGRQELERLFPDLGADLEKDGAITFDYGRGATLFFRGGALAPFDSQLVVRACTRPLLDHHIRRYLAASGVSFLEGRRVVGLTPSEDGGAVTGVLLQQDGGAGERLAGDLVVDACGRGSRAAAWLKELGFEAPAETVIDSALSYTCQLYTPRPDFSPSWNLLSTMPRAPHQPRSGAIFRVEGNRWFVCFATMGDDEPPGDEASFRAFARTLPSPALFEALSQAEPVGPVNRSGSTENRLRHYERLSRFPGGFVLVGDSVCALNPIYGQGITSAALGALALGAELARHRRARPGGDLRDFGRRFQKRLAKLNEETWRLAVGGDAAWPQTRGLDQAGILGKFLVGWPGSLFRSYGDLVVEAAAHQPDVARVMMEVMHMVRPSGAILTPGMMARVLAHRFGAGHKLPPAVERSPADPGAREA</sequence>
<dbReference type="InterPro" id="IPR036188">
    <property type="entry name" value="FAD/NAD-bd_sf"/>
</dbReference>
<proteinExistence type="predicted"/>
<evidence type="ECO:0000313" key="3">
    <source>
        <dbReference type="Proteomes" id="UP000238348"/>
    </source>
</evidence>
<evidence type="ECO:0000259" key="1">
    <source>
        <dbReference type="Pfam" id="PF01494"/>
    </source>
</evidence>
<evidence type="ECO:0000313" key="2">
    <source>
        <dbReference type="EMBL" id="AUX43599.1"/>
    </source>
</evidence>
<dbReference type="EMBL" id="CP012673">
    <property type="protein sequence ID" value="AUX43599.1"/>
    <property type="molecule type" value="Genomic_DNA"/>
</dbReference>
<dbReference type="InterPro" id="IPR002938">
    <property type="entry name" value="FAD-bd"/>
</dbReference>
<dbReference type="SUPFAM" id="SSF51905">
    <property type="entry name" value="FAD/NAD(P)-binding domain"/>
    <property type="match status" value="1"/>
</dbReference>
<reference evidence="2 3" key="1">
    <citation type="submission" date="2015-09" db="EMBL/GenBank/DDBJ databases">
        <title>Sorangium comparison.</title>
        <authorList>
            <person name="Zaburannyi N."/>
            <person name="Bunk B."/>
            <person name="Overmann J."/>
            <person name="Mueller R."/>
        </authorList>
    </citation>
    <scope>NUCLEOTIDE SEQUENCE [LARGE SCALE GENOMIC DNA]</scope>
    <source>
        <strain evidence="2 3">So ce26</strain>
    </source>
</reference>
<accession>A0A2L0EWG5</accession>
<dbReference type="GO" id="GO:0071949">
    <property type="term" value="F:FAD binding"/>
    <property type="evidence" value="ECO:0007669"/>
    <property type="project" value="InterPro"/>
</dbReference>
<dbReference type="AlphaFoldDB" id="A0A2L0EWG5"/>
<dbReference type="PANTHER" id="PTHR43747:SF1">
    <property type="entry name" value="SLR1998 PROTEIN"/>
    <property type="match status" value="1"/>
</dbReference>
<dbReference type="InterPro" id="IPR050816">
    <property type="entry name" value="Flavin-dep_Halogenase_NPB"/>
</dbReference>
<organism evidence="2 3">
    <name type="scientific">Sorangium cellulosum</name>
    <name type="common">Polyangium cellulosum</name>
    <dbReference type="NCBI Taxonomy" id="56"/>
    <lineage>
        <taxon>Bacteria</taxon>
        <taxon>Pseudomonadati</taxon>
        <taxon>Myxococcota</taxon>
        <taxon>Polyangia</taxon>
        <taxon>Polyangiales</taxon>
        <taxon>Polyangiaceae</taxon>
        <taxon>Sorangium</taxon>
    </lineage>
</organism>
<dbReference type="OrthoDB" id="9790035at2"/>
<protein>
    <recommendedName>
        <fullName evidence="1">FAD-binding domain-containing protein</fullName>
    </recommendedName>
</protein>